<protein>
    <submittedName>
        <fullName evidence="1">Uncharacterized protein</fullName>
    </submittedName>
</protein>
<accession>A0A0F7KT97</accession>
<dbReference type="AlphaFoldDB" id="A0A0F7KT97"/>
<keyword evidence="2" id="KW-1185">Reference proteome</keyword>
<proteinExistence type="predicted"/>
<evidence type="ECO:0000313" key="1">
    <source>
        <dbReference type="EMBL" id="AKH43628.1"/>
    </source>
</evidence>
<name>A0A0F7KT97_9SPHN</name>
<organism evidence="1 2">
    <name type="scientific">Croceibacterium atlanticum</name>
    <dbReference type="NCBI Taxonomy" id="1267766"/>
    <lineage>
        <taxon>Bacteria</taxon>
        <taxon>Pseudomonadati</taxon>
        <taxon>Pseudomonadota</taxon>
        <taxon>Alphaproteobacteria</taxon>
        <taxon>Sphingomonadales</taxon>
        <taxon>Erythrobacteraceae</taxon>
        <taxon>Croceibacterium</taxon>
    </lineage>
</organism>
<evidence type="ECO:0000313" key="2">
    <source>
        <dbReference type="Proteomes" id="UP000034392"/>
    </source>
</evidence>
<dbReference type="EMBL" id="CP011452">
    <property type="protein sequence ID" value="AKH43628.1"/>
    <property type="molecule type" value="Genomic_DNA"/>
</dbReference>
<reference evidence="1" key="1">
    <citation type="submission" date="2015-05" db="EMBL/GenBank/DDBJ databases">
        <title>The complete genome of Altererythrobacter atlanticus strain 26DY36.</title>
        <authorList>
            <person name="Wu Y.-H."/>
            <person name="Cheng H."/>
            <person name="Wu X.-W."/>
        </authorList>
    </citation>
    <scope>NUCLEOTIDE SEQUENCE [LARGE SCALE GENOMIC DNA]</scope>
    <source>
        <strain evidence="1">26DY36</strain>
    </source>
</reference>
<gene>
    <name evidence="1" type="ORF">WYH_02598</name>
</gene>
<dbReference type="KEGG" id="aay:WYH_02598"/>
<dbReference type="OrthoDB" id="9781411at2"/>
<dbReference type="RefSeq" id="WP_046904132.1">
    <property type="nucleotide sequence ID" value="NZ_CP011452.2"/>
</dbReference>
<dbReference type="PATRIC" id="fig|1267766.3.peg.2632"/>
<dbReference type="Proteomes" id="UP000034392">
    <property type="component" value="Chromosome"/>
</dbReference>
<sequence>MELIAILISAILGWQIARLGPREIKGIAVATIGCTVALMAAQPFDLSLEGILFTLVYNAGVITVPYVAGMLLRQLRTRMG</sequence>